<proteinExistence type="predicted"/>
<evidence type="ECO:0000313" key="1">
    <source>
        <dbReference type="EMBL" id="WEW61081.1"/>
    </source>
</evidence>
<dbReference type="EMBL" id="CP120630">
    <property type="protein sequence ID" value="WEW61081.1"/>
    <property type="molecule type" value="Genomic_DNA"/>
</dbReference>
<keyword evidence="2" id="KW-1185">Reference proteome</keyword>
<dbReference type="Proteomes" id="UP001219355">
    <property type="component" value="Chromosome 4"/>
</dbReference>
<name>A0AAF0DLL8_9EURO</name>
<reference evidence="1" key="1">
    <citation type="submission" date="2023-03" db="EMBL/GenBank/DDBJ databases">
        <title>Emydomyces testavorans Genome Sequence.</title>
        <authorList>
            <person name="Hoyer L."/>
        </authorList>
    </citation>
    <scope>NUCLEOTIDE SEQUENCE</scope>
    <source>
        <strain evidence="1">16-2883</strain>
    </source>
</reference>
<gene>
    <name evidence="1" type="ORF">PRK78_006570</name>
</gene>
<dbReference type="AlphaFoldDB" id="A0AAF0DLL8"/>
<accession>A0AAF0DLL8</accession>
<sequence>MRHKIHARFLKFHAWSELQAQQPSNLLFGKLPNAATEVGTRTVTETVETVDQGYYSTATTDSEESDVKSEPKEARVKAIVNEALLNKPDNHGIGNTPQPRIPNKQSQTLKDFPTLIDNESTEVPHHQSEGQTLSQFATAFGLWCEQSGISRQQYTALREVLNSVEDINTLKALPNGLSDLKKKCQSQFPILPIRSTSISVVPRQLPTLSAVNRESLKALSQLDMFFQDPVALLEVLAQSPAFHHKIHIDMAELVDEPTELWQSFSWGSSIRCTSGDFAQYPNRDPIFPSNIVHHTCQTTNCKCHRSPGALHYERVQFVAQDQRPASCEPGSIILRVRPMFGYNPLTNKTVFKNMVPPFHARELIEWEDEDQKLLLDENNIVCWVDIYLNYKFNRLSAAERRKRNSLYTISLGPHATNYPDVIGALTPAFQTLDEGFDVPVTHEGTIRVVAPCIAFLGDMPQQNDNAEIKRPSAVHSCQICNVAEPQRHNMSFDTVAEGQYHYQLLNTQSEILLIRTAAAREKEWKASGMNKENSPILQMSPCINLVTFFPSDPAHSELSRISKMMHTLLVTHILTANEQKEYCQNLQQFPFPQHWGQLQSPLTHLESYQLQEHARASITIPIILQYTMKQDWIHPVIEQSLQNSFGDTSNSLDISCTLLAKAFSAVARSNSTLVSQTPVHPDELHQVVLEGRTMLQKVINAVVMAAELTKSKSQAVLILRSQQPSVSSHMSFREDPNKQVAGAAPKAGKELRAWKNQPNMHIGIHYMDQAKEYALPNNCNMLAGEDKHHEFKNLVQRTNKQDVEKKTFKHTLSLVLEGAFVGSEPSISERVKLIHNQCPTLINSLLRTDSRKEETEDTGEEDLIHDHTKFHIAPSTSCQLQAEKGLYAVSIPTTHPNRLPANHNFMTELQRAYRSRLYTHTILSKDNLYIPR</sequence>
<protein>
    <submittedName>
        <fullName evidence="1">Uncharacterized protein</fullName>
    </submittedName>
</protein>
<organism evidence="1 2">
    <name type="scientific">Emydomyces testavorans</name>
    <dbReference type="NCBI Taxonomy" id="2070801"/>
    <lineage>
        <taxon>Eukaryota</taxon>
        <taxon>Fungi</taxon>
        <taxon>Dikarya</taxon>
        <taxon>Ascomycota</taxon>
        <taxon>Pezizomycotina</taxon>
        <taxon>Eurotiomycetes</taxon>
        <taxon>Eurotiomycetidae</taxon>
        <taxon>Onygenales</taxon>
        <taxon>Nannizziopsiaceae</taxon>
        <taxon>Emydomyces</taxon>
    </lineage>
</organism>
<evidence type="ECO:0000313" key="2">
    <source>
        <dbReference type="Proteomes" id="UP001219355"/>
    </source>
</evidence>